<protein>
    <submittedName>
        <fullName evidence="1">Uncharacterized protein</fullName>
    </submittedName>
</protein>
<dbReference type="AlphaFoldDB" id="A0A068SHG3"/>
<proteinExistence type="predicted"/>
<name>A0A068SHG3_9FUNG</name>
<evidence type="ECO:0000313" key="1">
    <source>
        <dbReference type="EMBL" id="CDH60711.1"/>
    </source>
</evidence>
<organism evidence="1 2">
    <name type="scientific">Lichtheimia corymbifera JMRC:FSU:9682</name>
    <dbReference type="NCBI Taxonomy" id="1263082"/>
    <lineage>
        <taxon>Eukaryota</taxon>
        <taxon>Fungi</taxon>
        <taxon>Fungi incertae sedis</taxon>
        <taxon>Mucoromycota</taxon>
        <taxon>Mucoromycotina</taxon>
        <taxon>Mucoromycetes</taxon>
        <taxon>Mucorales</taxon>
        <taxon>Lichtheimiaceae</taxon>
        <taxon>Lichtheimia</taxon>
    </lineage>
</organism>
<dbReference type="VEuPathDB" id="FungiDB:LCOR_11492.1"/>
<sequence>MALWDIVPARCPSHEFRVIVEQEDHQDIGHLWYSWIQEAPLFQETKQSNRVHDNRLITAYDGFAKT</sequence>
<evidence type="ECO:0000313" key="2">
    <source>
        <dbReference type="Proteomes" id="UP000027586"/>
    </source>
</evidence>
<accession>A0A068SHG3</accession>
<dbReference type="OrthoDB" id="27563at2759"/>
<comment type="caution">
    <text evidence="1">The sequence shown here is derived from an EMBL/GenBank/DDBJ whole genome shotgun (WGS) entry which is preliminary data.</text>
</comment>
<gene>
    <name evidence="1" type="ORF">LCOR_11492.1</name>
</gene>
<dbReference type="EMBL" id="CBTN010000103">
    <property type="protein sequence ID" value="CDH60711.1"/>
    <property type="molecule type" value="Genomic_DNA"/>
</dbReference>
<reference evidence="1" key="1">
    <citation type="submission" date="2013-08" db="EMBL/GenBank/DDBJ databases">
        <title>Gene expansion shapes genome architecture in the human pathogen Lichtheimia corymbifera: an evolutionary genomics analysis in the ancient terrestrial Mucorales (Mucoromycotina).</title>
        <authorList>
            <person name="Schwartze V.U."/>
            <person name="Winter S."/>
            <person name="Shelest E."/>
            <person name="Marcet-Houben M."/>
            <person name="Horn F."/>
            <person name="Wehner S."/>
            <person name="Hoffmann K."/>
            <person name="Riege K."/>
            <person name="Sammeth M."/>
            <person name="Nowrousian M."/>
            <person name="Valiante V."/>
            <person name="Linde J."/>
            <person name="Jacobsen I.D."/>
            <person name="Marz M."/>
            <person name="Brakhage A.A."/>
            <person name="Gabaldon T."/>
            <person name="Bocker S."/>
            <person name="Voigt K."/>
        </authorList>
    </citation>
    <scope>NUCLEOTIDE SEQUENCE [LARGE SCALE GENOMIC DNA]</scope>
    <source>
        <strain evidence="1">FSU 9682</strain>
    </source>
</reference>
<keyword evidence="2" id="KW-1185">Reference proteome</keyword>
<dbReference type="Proteomes" id="UP000027586">
    <property type="component" value="Unassembled WGS sequence"/>
</dbReference>